<evidence type="ECO:0000256" key="2">
    <source>
        <dbReference type="ARBA" id="ARBA00022723"/>
    </source>
</evidence>
<keyword evidence="3" id="KW-0677">Repeat</keyword>
<dbReference type="STRING" id="1123024.GCA_000423625_02689"/>
<evidence type="ECO:0000259" key="6">
    <source>
        <dbReference type="Pfam" id="PF02754"/>
    </source>
</evidence>
<name>A0A511CXY2_9PSEU</name>
<dbReference type="PANTHER" id="PTHR32479">
    <property type="entry name" value="GLYCOLATE OXIDASE IRON-SULFUR SUBUNIT"/>
    <property type="match status" value="1"/>
</dbReference>
<accession>A0A511CXY2</accession>
<evidence type="ECO:0000256" key="1">
    <source>
        <dbReference type="ARBA" id="ARBA00022485"/>
    </source>
</evidence>
<dbReference type="EMBL" id="BJVI01000008">
    <property type="protein sequence ID" value="GEL17420.1"/>
    <property type="molecule type" value="Genomic_DNA"/>
</dbReference>
<dbReference type="AlphaFoldDB" id="A0A511CXY2"/>
<evidence type="ECO:0000256" key="4">
    <source>
        <dbReference type="ARBA" id="ARBA00023004"/>
    </source>
</evidence>
<keyword evidence="4" id="KW-0408">Iron</keyword>
<evidence type="ECO:0000313" key="7">
    <source>
        <dbReference type="EMBL" id="GEL17420.1"/>
    </source>
</evidence>
<dbReference type="GO" id="GO:0016491">
    <property type="term" value="F:oxidoreductase activity"/>
    <property type="evidence" value="ECO:0007669"/>
    <property type="project" value="UniProtKB-ARBA"/>
</dbReference>
<organism evidence="7 8">
    <name type="scientific">Pseudonocardia asaccharolytica DSM 44247 = NBRC 16224</name>
    <dbReference type="NCBI Taxonomy" id="1123024"/>
    <lineage>
        <taxon>Bacteria</taxon>
        <taxon>Bacillati</taxon>
        <taxon>Actinomycetota</taxon>
        <taxon>Actinomycetes</taxon>
        <taxon>Pseudonocardiales</taxon>
        <taxon>Pseudonocardiaceae</taxon>
        <taxon>Pseudonocardia</taxon>
    </lineage>
</organism>
<feature type="domain" description="Cysteine-rich" evidence="6">
    <location>
        <begin position="19"/>
        <end position="93"/>
    </location>
</feature>
<sequence length="250" mass="27092">MRPGEPDAVLLWPDTFTNHFDPRIARAAVEVLERAGFAVAVPSELLCCGLTWISTGQLGVAKKRLRSTVVALRRWIEAGTLVVGLEPSCTAVFRSDAAELLPEDEDVTRLRERFVTLAEALLHHAPRPWQPQRLDRAAIVQAHCHQHAVLGFDADLEAMRRAGIDARRLDAGCCGLAGNFGFEAGHYDVSMACTEQALLPAVRAADPDTLVLADGFSCRVQIEQGGTGRRALHLAEALCSAGHSTEGARR</sequence>
<comment type="caution">
    <text evidence="7">The sequence shown here is derived from an EMBL/GenBank/DDBJ whole genome shotgun (WGS) entry which is preliminary data.</text>
</comment>
<evidence type="ECO:0000313" key="8">
    <source>
        <dbReference type="Proteomes" id="UP000321328"/>
    </source>
</evidence>
<evidence type="ECO:0000256" key="5">
    <source>
        <dbReference type="ARBA" id="ARBA00023014"/>
    </source>
</evidence>
<dbReference type="Proteomes" id="UP000321328">
    <property type="component" value="Unassembled WGS sequence"/>
</dbReference>
<dbReference type="PANTHER" id="PTHR32479:SF19">
    <property type="entry name" value="ANAEROBIC GLYCEROL-3-PHOSPHATE DEHYDROGENASE SUBUNIT C"/>
    <property type="match status" value="1"/>
</dbReference>
<keyword evidence="1" id="KW-0004">4Fe-4S</keyword>
<dbReference type="GO" id="GO:0051539">
    <property type="term" value="F:4 iron, 4 sulfur cluster binding"/>
    <property type="evidence" value="ECO:0007669"/>
    <property type="project" value="UniProtKB-KW"/>
</dbReference>
<keyword evidence="5" id="KW-0411">Iron-sulfur</keyword>
<proteinExistence type="predicted"/>
<keyword evidence="2" id="KW-0479">Metal-binding</keyword>
<dbReference type="GO" id="GO:0046872">
    <property type="term" value="F:metal ion binding"/>
    <property type="evidence" value="ECO:0007669"/>
    <property type="project" value="UniProtKB-KW"/>
</dbReference>
<keyword evidence="8" id="KW-1185">Reference proteome</keyword>
<dbReference type="InterPro" id="IPR004017">
    <property type="entry name" value="Cys_rich_dom"/>
</dbReference>
<gene>
    <name evidence="7" type="ORF">PA7_12570</name>
</gene>
<evidence type="ECO:0000256" key="3">
    <source>
        <dbReference type="ARBA" id="ARBA00022737"/>
    </source>
</evidence>
<protein>
    <recommendedName>
        <fullName evidence="6">Cysteine-rich domain-containing protein</fullName>
    </recommendedName>
</protein>
<dbReference type="RefSeq" id="WP_028930440.1">
    <property type="nucleotide sequence ID" value="NZ_AUII01000011.1"/>
</dbReference>
<reference evidence="7 8" key="1">
    <citation type="submission" date="2019-07" db="EMBL/GenBank/DDBJ databases">
        <title>Whole genome shotgun sequence of Pseudonocardia asaccharolytica NBRC 16224.</title>
        <authorList>
            <person name="Hosoyama A."/>
            <person name="Uohara A."/>
            <person name="Ohji S."/>
            <person name="Ichikawa N."/>
        </authorList>
    </citation>
    <scope>NUCLEOTIDE SEQUENCE [LARGE SCALE GENOMIC DNA]</scope>
    <source>
        <strain evidence="7 8">NBRC 16224</strain>
    </source>
</reference>
<dbReference type="Pfam" id="PF02754">
    <property type="entry name" value="CCG"/>
    <property type="match status" value="1"/>
</dbReference>